<keyword evidence="8" id="KW-1003">Cell membrane</keyword>
<keyword evidence="12 18" id="KW-0548">Nucleotidyltransferase</keyword>
<dbReference type="PANTHER" id="PTHR46382:SF1">
    <property type="entry name" value="PHOSPHATIDATE CYTIDYLYLTRANSFERASE"/>
    <property type="match status" value="1"/>
</dbReference>
<feature type="transmembrane region" description="Helical" evidence="19">
    <location>
        <begin position="77"/>
        <end position="95"/>
    </location>
</feature>
<comment type="similarity">
    <text evidence="5 18">Belongs to the CDS family.</text>
</comment>
<evidence type="ECO:0000313" key="20">
    <source>
        <dbReference type="EMBL" id="PMC82282.1"/>
    </source>
</evidence>
<keyword evidence="11 18" id="KW-0812">Transmembrane</keyword>
<dbReference type="EMBL" id="PNHP01000001">
    <property type="protein sequence ID" value="PMC82282.1"/>
    <property type="molecule type" value="Genomic_DNA"/>
</dbReference>
<evidence type="ECO:0000256" key="9">
    <source>
        <dbReference type="ARBA" id="ARBA00022516"/>
    </source>
</evidence>
<evidence type="ECO:0000256" key="13">
    <source>
        <dbReference type="ARBA" id="ARBA00022989"/>
    </source>
</evidence>
<feature type="transmembrane region" description="Helical" evidence="19">
    <location>
        <begin position="131"/>
        <end position="149"/>
    </location>
</feature>
<comment type="pathway">
    <text evidence="3 18">Phospholipid metabolism; CDP-diacylglycerol biosynthesis; CDP-diacylglycerol from sn-glycerol 3-phosphate: step 3/3.</text>
</comment>
<name>A0A2N6UK87_9FIRM</name>
<keyword evidence="15 19" id="KW-0472">Membrane</keyword>
<evidence type="ECO:0000313" key="21">
    <source>
        <dbReference type="Proteomes" id="UP000235658"/>
    </source>
</evidence>
<evidence type="ECO:0000256" key="12">
    <source>
        <dbReference type="ARBA" id="ARBA00022695"/>
    </source>
</evidence>
<comment type="pathway">
    <text evidence="4">Lipid metabolism.</text>
</comment>
<keyword evidence="16" id="KW-0594">Phospholipid biosynthesis</keyword>
<protein>
    <recommendedName>
        <fullName evidence="7 18">Phosphatidate cytidylyltransferase</fullName>
        <ecNumber evidence="6 18">2.7.7.41</ecNumber>
    </recommendedName>
</protein>
<evidence type="ECO:0000256" key="7">
    <source>
        <dbReference type="ARBA" id="ARBA00019373"/>
    </source>
</evidence>
<dbReference type="PROSITE" id="PS01315">
    <property type="entry name" value="CDS"/>
    <property type="match status" value="1"/>
</dbReference>
<evidence type="ECO:0000256" key="18">
    <source>
        <dbReference type="RuleBase" id="RU003938"/>
    </source>
</evidence>
<keyword evidence="10 18" id="KW-0808">Transferase</keyword>
<organism evidence="20 21">
    <name type="scientific">Anaerococcus hydrogenalis</name>
    <dbReference type="NCBI Taxonomy" id="33029"/>
    <lineage>
        <taxon>Bacteria</taxon>
        <taxon>Bacillati</taxon>
        <taxon>Bacillota</taxon>
        <taxon>Tissierellia</taxon>
        <taxon>Tissierellales</taxon>
        <taxon>Peptoniphilaceae</taxon>
        <taxon>Anaerococcus</taxon>
    </lineage>
</organism>
<keyword evidence="14" id="KW-0443">Lipid metabolism</keyword>
<feature type="transmembrane region" description="Helical" evidence="19">
    <location>
        <begin position="29"/>
        <end position="47"/>
    </location>
</feature>
<proteinExistence type="inferred from homology"/>
<evidence type="ECO:0000256" key="1">
    <source>
        <dbReference type="ARBA" id="ARBA00001698"/>
    </source>
</evidence>
<evidence type="ECO:0000256" key="6">
    <source>
        <dbReference type="ARBA" id="ARBA00012487"/>
    </source>
</evidence>
<keyword evidence="17" id="KW-1208">Phospholipid metabolism</keyword>
<comment type="catalytic activity">
    <reaction evidence="1 18">
        <text>a 1,2-diacyl-sn-glycero-3-phosphate + CTP + H(+) = a CDP-1,2-diacyl-sn-glycerol + diphosphate</text>
        <dbReference type="Rhea" id="RHEA:16229"/>
        <dbReference type="ChEBI" id="CHEBI:15378"/>
        <dbReference type="ChEBI" id="CHEBI:33019"/>
        <dbReference type="ChEBI" id="CHEBI:37563"/>
        <dbReference type="ChEBI" id="CHEBI:58332"/>
        <dbReference type="ChEBI" id="CHEBI:58608"/>
        <dbReference type="EC" id="2.7.7.41"/>
    </reaction>
</comment>
<dbReference type="GeneID" id="84577694"/>
<dbReference type="UniPathway" id="UPA00557">
    <property type="reaction ID" value="UER00614"/>
</dbReference>
<reference evidence="20 21" key="1">
    <citation type="submission" date="2017-09" db="EMBL/GenBank/DDBJ databases">
        <title>Bacterial strain isolated from the female urinary microbiota.</title>
        <authorList>
            <person name="Thomas-White K."/>
            <person name="Kumar N."/>
            <person name="Forster S."/>
            <person name="Putonti C."/>
            <person name="Lawley T."/>
            <person name="Wolfe A.J."/>
        </authorList>
    </citation>
    <scope>NUCLEOTIDE SEQUENCE [LARGE SCALE GENOMIC DNA]</scope>
    <source>
        <strain evidence="20 21">UMB0204</strain>
    </source>
</reference>
<evidence type="ECO:0000256" key="14">
    <source>
        <dbReference type="ARBA" id="ARBA00023098"/>
    </source>
</evidence>
<feature type="transmembrane region" description="Helical" evidence="19">
    <location>
        <begin position="194"/>
        <end position="216"/>
    </location>
</feature>
<sequence length="258" mass="28961">MNLAKRLFGGSLILIVLILITYFGRPTFAIGFTIFSSIACIELIRALRNISYNVPKRFALVVNAFLMFNAYFGEDKIFIIGIVTILISIFVFMIFNKKFQMQDFFALLFVITYISIFMSNAVMIVDKRYLYMLYIIAWGSDTFAYLTGVSIGKHKIKSLEEISPNKTIEGFVGGVCGAVLLNLIYVNFSGLDKNIIIVIIFTVISAILSETGDLVASFIKRKCGIKDYGDLIPGHGGILDRFDSILFISPCMFLFTII</sequence>
<gene>
    <name evidence="20" type="ORF">CJ192_00690</name>
</gene>
<evidence type="ECO:0000256" key="5">
    <source>
        <dbReference type="ARBA" id="ARBA00010185"/>
    </source>
</evidence>
<evidence type="ECO:0000256" key="10">
    <source>
        <dbReference type="ARBA" id="ARBA00022679"/>
    </source>
</evidence>
<evidence type="ECO:0000256" key="17">
    <source>
        <dbReference type="ARBA" id="ARBA00023264"/>
    </source>
</evidence>
<feature type="transmembrane region" description="Helical" evidence="19">
    <location>
        <begin position="104"/>
        <end position="125"/>
    </location>
</feature>
<evidence type="ECO:0000256" key="2">
    <source>
        <dbReference type="ARBA" id="ARBA00004651"/>
    </source>
</evidence>
<evidence type="ECO:0000256" key="8">
    <source>
        <dbReference type="ARBA" id="ARBA00022475"/>
    </source>
</evidence>
<dbReference type="PANTHER" id="PTHR46382">
    <property type="entry name" value="PHOSPHATIDATE CYTIDYLYLTRANSFERASE"/>
    <property type="match status" value="1"/>
</dbReference>
<dbReference type="EC" id="2.7.7.41" evidence="6 18"/>
<evidence type="ECO:0000256" key="16">
    <source>
        <dbReference type="ARBA" id="ARBA00023209"/>
    </source>
</evidence>
<evidence type="ECO:0000256" key="15">
    <source>
        <dbReference type="ARBA" id="ARBA00023136"/>
    </source>
</evidence>
<dbReference type="GO" id="GO:0004605">
    <property type="term" value="F:phosphatidate cytidylyltransferase activity"/>
    <property type="evidence" value="ECO:0007669"/>
    <property type="project" value="UniProtKB-EC"/>
</dbReference>
<evidence type="ECO:0000256" key="3">
    <source>
        <dbReference type="ARBA" id="ARBA00005119"/>
    </source>
</evidence>
<evidence type="ECO:0000256" key="4">
    <source>
        <dbReference type="ARBA" id="ARBA00005189"/>
    </source>
</evidence>
<comment type="subcellular location">
    <subcellularLocation>
        <location evidence="2">Cell membrane</location>
        <topology evidence="2">Multi-pass membrane protein</topology>
    </subcellularLocation>
</comment>
<keyword evidence="9" id="KW-0444">Lipid biosynthesis</keyword>
<dbReference type="Pfam" id="PF01148">
    <property type="entry name" value="CTP_transf_1"/>
    <property type="match status" value="1"/>
</dbReference>
<dbReference type="GO" id="GO:0016024">
    <property type="term" value="P:CDP-diacylglycerol biosynthetic process"/>
    <property type="evidence" value="ECO:0007669"/>
    <property type="project" value="UniProtKB-UniPathway"/>
</dbReference>
<evidence type="ECO:0000256" key="19">
    <source>
        <dbReference type="SAM" id="Phobius"/>
    </source>
</evidence>
<keyword evidence="13 19" id="KW-1133">Transmembrane helix</keyword>
<dbReference type="Proteomes" id="UP000235658">
    <property type="component" value="Unassembled WGS sequence"/>
</dbReference>
<dbReference type="InterPro" id="IPR000374">
    <property type="entry name" value="PC_trans"/>
</dbReference>
<feature type="transmembrane region" description="Helical" evidence="19">
    <location>
        <begin position="170"/>
        <end position="188"/>
    </location>
</feature>
<accession>A0A2N6UK87</accession>
<feature type="transmembrane region" description="Helical" evidence="19">
    <location>
        <begin position="7"/>
        <end position="23"/>
    </location>
</feature>
<dbReference type="RefSeq" id="WP_102197383.1">
    <property type="nucleotide sequence ID" value="NZ_CAMQCN010000010.1"/>
</dbReference>
<dbReference type="GO" id="GO:0005886">
    <property type="term" value="C:plasma membrane"/>
    <property type="evidence" value="ECO:0007669"/>
    <property type="project" value="UniProtKB-SubCell"/>
</dbReference>
<evidence type="ECO:0000256" key="11">
    <source>
        <dbReference type="ARBA" id="ARBA00022692"/>
    </source>
</evidence>
<comment type="caution">
    <text evidence="20">The sequence shown here is derived from an EMBL/GenBank/DDBJ whole genome shotgun (WGS) entry which is preliminary data.</text>
</comment>
<dbReference type="AlphaFoldDB" id="A0A2N6UK87"/>